<dbReference type="EMBL" id="OZ034815">
    <property type="protein sequence ID" value="CAL1369953.1"/>
    <property type="molecule type" value="Genomic_DNA"/>
</dbReference>
<feature type="region of interest" description="Disordered" evidence="1">
    <location>
        <begin position="70"/>
        <end position="89"/>
    </location>
</feature>
<protein>
    <submittedName>
        <fullName evidence="2">Uncharacterized protein</fullName>
    </submittedName>
</protein>
<feature type="compositionally biased region" description="Polar residues" evidence="1">
    <location>
        <begin position="16"/>
        <end position="29"/>
    </location>
</feature>
<feature type="region of interest" description="Disordered" evidence="1">
    <location>
        <begin position="1"/>
        <end position="61"/>
    </location>
</feature>
<name>A0AAV2D8D3_9ROSI</name>
<evidence type="ECO:0000313" key="2">
    <source>
        <dbReference type="EMBL" id="CAL1369953.1"/>
    </source>
</evidence>
<feature type="compositionally biased region" description="Basic and acidic residues" evidence="1">
    <location>
        <begin position="240"/>
        <end position="257"/>
    </location>
</feature>
<dbReference type="AlphaFoldDB" id="A0AAV2D8D3"/>
<feature type="compositionally biased region" description="Basic and acidic residues" evidence="1">
    <location>
        <begin position="32"/>
        <end position="44"/>
    </location>
</feature>
<evidence type="ECO:0000313" key="3">
    <source>
        <dbReference type="Proteomes" id="UP001497516"/>
    </source>
</evidence>
<feature type="region of interest" description="Disordered" evidence="1">
    <location>
        <begin position="200"/>
        <end position="314"/>
    </location>
</feature>
<dbReference type="Proteomes" id="UP001497516">
    <property type="component" value="Chromosome 2"/>
</dbReference>
<sequence length="428" mass="47379">MATRKMGTRIYDTEESNANFSRGASTVWINKSYRDPKGRKEGRNFAHGGEMQGSPVQPQHRQHQIPPRAMDLTAPMGPHHRPSPRGFRMTRSPKLLVGRAARPLRAPVENSGRARTIIRNDGQRDDGDGVSEGRHRHLPMQPEVAAHSSEVAFGGDEEYGNAETRVGKLEPIDGRRRRLILEDLEDDFEPPVLGKKEPKELAACEGKKKGRKLVKAGAVKQTAGTSPDKAKPRQARKKKEWSMLRTEEEVIGDKDSLPIRLGKQKGGRKAREIPSAPLDENSEVDGPLGDKGKSAAQDQQVEESNLSDESLSEEDKLRFVIKTRRLPSDQEQLTQPGQVQQVVAAFEEGLVLNEAKDSLEAAEGDKTLMLNEYGSNIEGGSPKRSIQALEGMSVDSPTPKRQFVEDQIGTEDAELVEEASQEWPQSDK</sequence>
<accession>A0AAV2D8D3</accession>
<organism evidence="2 3">
    <name type="scientific">Linum trigynum</name>
    <dbReference type="NCBI Taxonomy" id="586398"/>
    <lineage>
        <taxon>Eukaryota</taxon>
        <taxon>Viridiplantae</taxon>
        <taxon>Streptophyta</taxon>
        <taxon>Embryophyta</taxon>
        <taxon>Tracheophyta</taxon>
        <taxon>Spermatophyta</taxon>
        <taxon>Magnoliopsida</taxon>
        <taxon>eudicotyledons</taxon>
        <taxon>Gunneridae</taxon>
        <taxon>Pentapetalae</taxon>
        <taxon>rosids</taxon>
        <taxon>fabids</taxon>
        <taxon>Malpighiales</taxon>
        <taxon>Linaceae</taxon>
        <taxon>Linum</taxon>
    </lineage>
</organism>
<reference evidence="2 3" key="1">
    <citation type="submission" date="2024-04" db="EMBL/GenBank/DDBJ databases">
        <authorList>
            <person name="Fracassetti M."/>
        </authorList>
    </citation>
    <scope>NUCLEOTIDE SEQUENCE [LARGE SCALE GENOMIC DNA]</scope>
</reference>
<evidence type="ECO:0000256" key="1">
    <source>
        <dbReference type="SAM" id="MobiDB-lite"/>
    </source>
</evidence>
<gene>
    <name evidence="2" type="ORF">LTRI10_LOCUS12293</name>
</gene>
<keyword evidence="3" id="KW-1185">Reference proteome</keyword>
<proteinExistence type="predicted"/>